<dbReference type="STRING" id="135651.G0N3R7"/>
<gene>
    <name evidence="8" type="ORF">CAEBREN_13789</name>
</gene>
<evidence type="ECO:0000256" key="1">
    <source>
        <dbReference type="ARBA" id="ARBA00022723"/>
    </source>
</evidence>
<name>G0N3R7_CAEBE</name>
<proteinExistence type="predicted"/>
<dbReference type="SMART" id="SM00184">
    <property type="entry name" value="RING"/>
    <property type="match status" value="1"/>
</dbReference>
<dbReference type="PANTHER" id="PTHR25462">
    <property type="entry name" value="BONUS, ISOFORM C-RELATED"/>
    <property type="match status" value="1"/>
</dbReference>
<dbReference type="Proteomes" id="UP000008068">
    <property type="component" value="Unassembled WGS sequence"/>
</dbReference>
<reference evidence="9" key="1">
    <citation type="submission" date="2011-07" db="EMBL/GenBank/DDBJ databases">
        <authorList>
            <consortium name="Caenorhabditis brenneri Sequencing and Analysis Consortium"/>
            <person name="Wilson R.K."/>
        </authorList>
    </citation>
    <scope>NUCLEOTIDE SEQUENCE [LARGE SCALE GENOMIC DNA]</scope>
    <source>
        <strain evidence="9">PB2801</strain>
    </source>
</reference>
<dbReference type="InterPro" id="IPR047153">
    <property type="entry name" value="TRIM45/56/19-like"/>
</dbReference>
<evidence type="ECO:0000256" key="4">
    <source>
        <dbReference type="PROSITE-ProRule" id="PRU00024"/>
    </source>
</evidence>
<dbReference type="Gene3D" id="3.30.40.10">
    <property type="entry name" value="Zinc/RING finger domain, C3HC4 (zinc finger)"/>
    <property type="match status" value="1"/>
</dbReference>
<dbReference type="GO" id="GO:0008270">
    <property type="term" value="F:zinc ion binding"/>
    <property type="evidence" value="ECO:0007669"/>
    <property type="project" value="UniProtKB-KW"/>
</dbReference>
<protein>
    <recommendedName>
        <fullName evidence="10">RING-type domain-containing protein</fullName>
    </recommendedName>
</protein>
<dbReference type="Gene3D" id="3.30.160.60">
    <property type="entry name" value="Classic Zinc Finger"/>
    <property type="match status" value="1"/>
</dbReference>
<dbReference type="SUPFAM" id="SSF57850">
    <property type="entry name" value="RING/U-box"/>
    <property type="match status" value="1"/>
</dbReference>
<dbReference type="InterPro" id="IPR013083">
    <property type="entry name" value="Znf_RING/FYVE/PHD"/>
</dbReference>
<dbReference type="SUPFAM" id="SSF57845">
    <property type="entry name" value="B-box zinc-binding domain"/>
    <property type="match status" value="1"/>
</dbReference>
<evidence type="ECO:0000256" key="5">
    <source>
        <dbReference type="SAM" id="Coils"/>
    </source>
</evidence>
<evidence type="ECO:0000313" key="9">
    <source>
        <dbReference type="Proteomes" id="UP000008068"/>
    </source>
</evidence>
<dbReference type="OMA" id="FPEIAND"/>
<dbReference type="InterPro" id="IPR001841">
    <property type="entry name" value="Znf_RING"/>
</dbReference>
<dbReference type="EMBL" id="GL379835">
    <property type="protein sequence ID" value="EGT51813.1"/>
    <property type="molecule type" value="Genomic_DNA"/>
</dbReference>
<evidence type="ECO:0000256" key="2">
    <source>
        <dbReference type="ARBA" id="ARBA00022771"/>
    </source>
</evidence>
<sequence length="475" mass="53939">MCTLSTKEIQFKKDVSREEVFEVKWNNFSKGVSTTHDLPPCFQILSASSPLQNLSLVKVSYDSTDAPATFDGYKMNIIFSEISSKIPILIFKVKMVDNLQTEAQDLNVIRVFPEIANDESLECKVCVAPFSDNIQGNVPRILPACGHTICHTCALTLQKQSTNKLSIACPFDRTVTNVIAANLPRNFAIVELIRERGERAELAEKKKAAEICEDPINPCYENPKHESTKYCKTCEVDFCDNCFLSAHSSKIFSSHQFDSVSHRRFRLLKCSDHSNQFISHFCIEKKCKASTPLCCNTCIESLHENHSTIPVEKRAEDNEHQLTKLLKTLNSTEENMKKSLQTAEKNVKCLNNNSNEYQRLVTTIKLHFEQKTEEAIKKLDDLLKSKKECLEKVEKDIQSDLEQIKEAKKDIEKVLERKDTLLFTQEIVKNGEALCKEGKVVPFSMPSLQEIVNSQSAMTPRTARRVLSPKTWFGS</sequence>
<dbReference type="PANTHER" id="PTHR25462:SF296">
    <property type="entry name" value="MEIOTIC P26, ISOFORM F"/>
    <property type="match status" value="1"/>
</dbReference>
<dbReference type="InParanoid" id="G0N3R7"/>
<dbReference type="PROSITE" id="PS50089">
    <property type="entry name" value="ZF_RING_2"/>
    <property type="match status" value="1"/>
</dbReference>
<keyword evidence="1" id="KW-0479">Metal-binding</keyword>
<dbReference type="InterPro" id="IPR017907">
    <property type="entry name" value="Znf_RING_CS"/>
</dbReference>
<dbReference type="OrthoDB" id="5800423at2759"/>
<accession>G0N3R7</accession>
<keyword evidence="9" id="KW-1185">Reference proteome</keyword>
<feature type="domain" description="B box-type" evidence="7">
    <location>
        <begin position="214"/>
        <end position="260"/>
    </location>
</feature>
<dbReference type="PROSITE" id="PS50119">
    <property type="entry name" value="ZF_BBOX"/>
    <property type="match status" value="1"/>
</dbReference>
<keyword evidence="5" id="KW-0175">Coiled coil</keyword>
<feature type="coiled-coil region" evidence="5">
    <location>
        <begin position="315"/>
        <end position="421"/>
    </location>
</feature>
<dbReference type="Gene3D" id="4.10.830.40">
    <property type="match status" value="1"/>
</dbReference>
<dbReference type="PROSITE" id="PS00518">
    <property type="entry name" value="ZF_RING_1"/>
    <property type="match status" value="1"/>
</dbReference>
<organism evidence="9">
    <name type="scientific">Caenorhabditis brenneri</name>
    <name type="common">Nematode worm</name>
    <dbReference type="NCBI Taxonomy" id="135651"/>
    <lineage>
        <taxon>Eukaryota</taxon>
        <taxon>Metazoa</taxon>
        <taxon>Ecdysozoa</taxon>
        <taxon>Nematoda</taxon>
        <taxon>Chromadorea</taxon>
        <taxon>Rhabditida</taxon>
        <taxon>Rhabditina</taxon>
        <taxon>Rhabditomorpha</taxon>
        <taxon>Rhabditoidea</taxon>
        <taxon>Rhabditidae</taxon>
        <taxon>Peloderinae</taxon>
        <taxon>Caenorhabditis</taxon>
    </lineage>
</organism>
<evidence type="ECO:0000259" key="7">
    <source>
        <dbReference type="PROSITE" id="PS50119"/>
    </source>
</evidence>
<evidence type="ECO:0000313" key="8">
    <source>
        <dbReference type="EMBL" id="EGT51813.1"/>
    </source>
</evidence>
<evidence type="ECO:0008006" key="10">
    <source>
        <dbReference type="Google" id="ProtNLM"/>
    </source>
</evidence>
<dbReference type="eggNOG" id="KOG4185">
    <property type="taxonomic scope" value="Eukaryota"/>
</dbReference>
<keyword evidence="3" id="KW-0862">Zinc</keyword>
<dbReference type="InterPro" id="IPR000315">
    <property type="entry name" value="Znf_B-box"/>
</dbReference>
<feature type="domain" description="RING-type" evidence="6">
    <location>
        <begin position="123"/>
        <end position="173"/>
    </location>
</feature>
<dbReference type="HOGENOM" id="CLU_041835_0_0_1"/>
<evidence type="ECO:0000256" key="3">
    <source>
        <dbReference type="ARBA" id="ARBA00022833"/>
    </source>
</evidence>
<dbReference type="AlphaFoldDB" id="G0N3R7"/>
<evidence type="ECO:0000259" key="6">
    <source>
        <dbReference type="PROSITE" id="PS50089"/>
    </source>
</evidence>
<keyword evidence="2 4" id="KW-0863">Zinc-finger</keyword>